<sequence>MIDSLAQLHTAIVSGLRSKVDGVPTVEAYPVLQRRIGLPAVLVELAEMEPGDDPGNGATALIGRFQARAIVDPNAAQADLQVRELAARVAVALTHETWGLPITMASLVQIGDDAFKPELDGYLVWVVEWTHEFHLGEAVWPYADESGLAIWVGFTPNIQPPETYEPLTEAP</sequence>
<dbReference type="EMBL" id="WIWJ01000009">
    <property type="protein sequence ID" value="MQT46500.1"/>
    <property type="molecule type" value="Genomic_DNA"/>
</dbReference>
<accession>A0A7X2BHN5</accession>
<evidence type="ECO:0000313" key="1">
    <source>
        <dbReference type="EMBL" id="MQT46500.1"/>
    </source>
</evidence>
<evidence type="ECO:0000313" key="2">
    <source>
        <dbReference type="Proteomes" id="UP000441404"/>
    </source>
</evidence>
<proteinExistence type="predicted"/>
<dbReference type="AlphaFoldDB" id="A0A7X2BHN5"/>
<dbReference type="Proteomes" id="UP000441404">
    <property type="component" value="Unassembled WGS sequence"/>
</dbReference>
<name>A0A7X2BHN5_9PSED</name>
<protein>
    <recommendedName>
        <fullName evidence="3">Phage tail protein</fullName>
    </recommendedName>
</protein>
<dbReference type="RefSeq" id="WP_153429482.1">
    <property type="nucleotide sequence ID" value="NZ_WIWJ01000009.1"/>
</dbReference>
<gene>
    <name evidence="1" type="ORF">GHO40_07130</name>
</gene>
<reference evidence="1 2" key="1">
    <citation type="submission" date="2019-10" db="EMBL/GenBank/DDBJ databases">
        <title>Evaluation of single-gene subtyping targets for Pseudomonas.</title>
        <authorList>
            <person name="Reichler S.J."/>
            <person name="Orsi R.H."/>
            <person name="Wiedmann M."/>
            <person name="Martin N.H."/>
            <person name="Murphy S.I."/>
        </authorList>
    </citation>
    <scope>NUCLEOTIDE SEQUENCE [LARGE SCALE GENOMIC DNA]</scope>
    <source>
        <strain evidence="1 2">FSL R10-3257</strain>
    </source>
</reference>
<evidence type="ECO:0008006" key="3">
    <source>
        <dbReference type="Google" id="ProtNLM"/>
    </source>
</evidence>
<organism evidence="1 2">
    <name type="scientific">Pseudomonas helleri</name>
    <dbReference type="NCBI Taxonomy" id="1608996"/>
    <lineage>
        <taxon>Bacteria</taxon>
        <taxon>Pseudomonadati</taxon>
        <taxon>Pseudomonadota</taxon>
        <taxon>Gammaproteobacteria</taxon>
        <taxon>Pseudomonadales</taxon>
        <taxon>Pseudomonadaceae</taxon>
        <taxon>Pseudomonas</taxon>
    </lineage>
</organism>
<comment type="caution">
    <text evidence="1">The sequence shown here is derived from an EMBL/GenBank/DDBJ whole genome shotgun (WGS) entry which is preliminary data.</text>
</comment>